<dbReference type="InterPro" id="IPR029044">
    <property type="entry name" value="Nucleotide-diphossugar_trans"/>
</dbReference>
<organism evidence="2 3">
    <name type="scientific">Croceifilum oryzae</name>
    <dbReference type="NCBI Taxonomy" id="1553429"/>
    <lineage>
        <taxon>Bacteria</taxon>
        <taxon>Bacillati</taxon>
        <taxon>Bacillota</taxon>
        <taxon>Bacilli</taxon>
        <taxon>Bacillales</taxon>
        <taxon>Thermoactinomycetaceae</taxon>
        <taxon>Croceifilum</taxon>
    </lineage>
</organism>
<sequence length="226" mass="26530">MDDRTILFVTCVSREELYARCVSHIESLKVPEGYKIELFPIRGTKSIFEGYNKAVTHPAKYKVYLHQDCFIFYPDFISSFVSLFERNKEYAMLGFYGQNSLYHFIKDDAVGQLLCVGPHGGCHHIQCREEPGEITPIKVLDGYILITQYDLTWRSDILDGFHFYDYSQALEFYKLGYKVGVINQAGMSPWTMHYIDHVMCVIEYERCRKIFESHYLDFIKREMGVE</sequence>
<proteinExistence type="predicted"/>
<evidence type="ECO:0000313" key="2">
    <source>
        <dbReference type="EMBL" id="MDQ0416856.1"/>
    </source>
</evidence>
<reference evidence="2 3" key="1">
    <citation type="submission" date="2023-07" db="EMBL/GenBank/DDBJ databases">
        <title>Genomic Encyclopedia of Type Strains, Phase IV (KMG-IV): sequencing the most valuable type-strain genomes for metagenomic binning, comparative biology and taxonomic classification.</title>
        <authorList>
            <person name="Goeker M."/>
        </authorList>
    </citation>
    <scope>NUCLEOTIDE SEQUENCE [LARGE SCALE GENOMIC DNA]</scope>
    <source>
        <strain evidence="2 3">DSM 46876</strain>
    </source>
</reference>
<dbReference type="Proteomes" id="UP001238450">
    <property type="component" value="Unassembled WGS sequence"/>
</dbReference>
<comment type="caution">
    <text evidence="2">The sequence shown here is derived from an EMBL/GenBank/DDBJ whole genome shotgun (WGS) entry which is preliminary data.</text>
</comment>
<dbReference type="EMBL" id="JAUSUV010000004">
    <property type="protein sequence ID" value="MDQ0416856.1"/>
    <property type="molecule type" value="Genomic_DNA"/>
</dbReference>
<dbReference type="InterPro" id="IPR059123">
    <property type="entry name" value="StrF_dom"/>
</dbReference>
<dbReference type="Gene3D" id="3.90.550.10">
    <property type="entry name" value="Spore Coat Polysaccharide Biosynthesis Protein SpsA, Chain A"/>
    <property type="match status" value="1"/>
</dbReference>
<gene>
    <name evidence="2" type="ORF">J2Z48_001028</name>
</gene>
<accession>A0AAJ1TIQ5</accession>
<keyword evidence="3" id="KW-1185">Reference proteome</keyword>
<name>A0AAJ1TIQ5_9BACL</name>
<feature type="domain" description="Streptomycin biosynthesis protein StrF" evidence="1">
    <location>
        <begin position="8"/>
        <end position="215"/>
    </location>
</feature>
<dbReference type="Pfam" id="PF13712">
    <property type="entry name" value="Glyco_tranf_2_5"/>
    <property type="match status" value="1"/>
</dbReference>
<dbReference type="SUPFAM" id="SSF53448">
    <property type="entry name" value="Nucleotide-diphospho-sugar transferases"/>
    <property type="match status" value="1"/>
</dbReference>
<evidence type="ECO:0000313" key="3">
    <source>
        <dbReference type="Proteomes" id="UP001238450"/>
    </source>
</evidence>
<dbReference type="RefSeq" id="WP_307251496.1">
    <property type="nucleotide sequence ID" value="NZ_JAUSUV010000004.1"/>
</dbReference>
<dbReference type="AlphaFoldDB" id="A0AAJ1TIQ5"/>
<evidence type="ECO:0000259" key="1">
    <source>
        <dbReference type="Pfam" id="PF13712"/>
    </source>
</evidence>
<protein>
    <recommendedName>
        <fullName evidence="1">Streptomycin biosynthesis protein StrF domain-containing protein</fullName>
    </recommendedName>
</protein>